<dbReference type="Proteomes" id="UP000281553">
    <property type="component" value="Unassembled WGS sequence"/>
</dbReference>
<dbReference type="EMBL" id="UYRU01075801">
    <property type="protein sequence ID" value="VDN26278.1"/>
    <property type="molecule type" value="Genomic_DNA"/>
</dbReference>
<dbReference type="AlphaFoldDB" id="A0A3P7MUQ1"/>
<reference evidence="2 3" key="1">
    <citation type="submission" date="2018-11" db="EMBL/GenBank/DDBJ databases">
        <authorList>
            <consortium name="Pathogen Informatics"/>
        </authorList>
    </citation>
    <scope>NUCLEOTIDE SEQUENCE [LARGE SCALE GENOMIC DNA]</scope>
</reference>
<sequence>MPQEQRAVIPPTTWRHPLVLPGPSRPPYGNRNFNKQPPRAPAVRQTADCCYRMRYGKATRTCGHNAAVLTLSSDFKPLTVLGKVDDKEVSILVDKGQPSPSYARVSFMVRNTTTQNVPNCGSSPPTILPFTFTDQP</sequence>
<evidence type="ECO:0000313" key="2">
    <source>
        <dbReference type="EMBL" id="VDN26278.1"/>
    </source>
</evidence>
<organism evidence="2 3">
    <name type="scientific">Dibothriocephalus latus</name>
    <name type="common">Fish tapeworm</name>
    <name type="synonym">Diphyllobothrium latum</name>
    <dbReference type="NCBI Taxonomy" id="60516"/>
    <lineage>
        <taxon>Eukaryota</taxon>
        <taxon>Metazoa</taxon>
        <taxon>Spiralia</taxon>
        <taxon>Lophotrochozoa</taxon>
        <taxon>Platyhelminthes</taxon>
        <taxon>Cestoda</taxon>
        <taxon>Eucestoda</taxon>
        <taxon>Diphyllobothriidea</taxon>
        <taxon>Diphyllobothriidae</taxon>
        <taxon>Dibothriocephalus</taxon>
    </lineage>
</organism>
<evidence type="ECO:0000256" key="1">
    <source>
        <dbReference type="SAM" id="MobiDB-lite"/>
    </source>
</evidence>
<proteinExistence type="predicted"/>
<accession>A0A3P7MUQ1</accession>
<protein>
    <submittedName>
        <fullName evidence="2">Uncharacterized protein</fullName>
    </submittedName>
</protein>
<feature type="region of interest" description="Disordered" evidence="1">
    <location>
        <begin position="1"/>
        <end position="41"/>
    </location>
</feature>
<evidence type="ECO:0000313" key="3">
    <source>
        <dbReference type="Proteomes" id="UP000281553"/>
    </source>
</evidence>
<name>A0A3P7MUQ1_DIBLA</name>
<keyword evidence="3" id="KW-1185">Reference proteome</keyword>
<gene>
    <name evidence="2" type="ORF">DILT_LOCUS14776</name>
</gene>